<dbReference type="InterPro" id="IPR050796">
    <property type="entry name" value="SCF_F-box_component"/>
</dbReference>
<dbReference type="InterPro" id="IPR013187">
    <property type="entry name" value="F-box-assoc_dom_typ3"/>
</dbReference>
<dbReference type="Pfam" id="PF08268">
    <property type="entry name" value="FBA_3"/>
    <property type="match status" value="1"/>
</dbReference>
<organism evidence="3 4">
    <name type="scientific">Linum tenue</name>
    <dbReference type="NCBI Taxonomy" id="586396"/>
    <lineage>
        <taxon>Eukaryota</taxon>
        <taxon>Viridiplantae</taxon>
        <taxon>Streptophyta</taxon>
        <taxon>Embryophyta</taxon>
        <taxon>Tracheophyta</taxon>
        <taxon>Spermatophyta</taxon>
        <taxon>Magnoliopsida</taxon>
        <taxon>eudicotyledons</taxon>
        <taxon>Gunneridae</taxon>
        <taxon>Pentapetalae</taxon>
        <taxon>rosids</taxon>
        <taxon>fabids</taxon>
        <taxon>Malpighiales</taxon>
        <taxon>Linaceae</taxon>
        <taxon>Linum</taxon>
    </lineage>
</organism>
<name>A0AAV0RMD1_9ROSI</name>
<dbReference type="InterPro" id="IPR017451">
    <property type="entry name" value="F-box-assoc_interact_dom"/>
</dbReference>
<dbReference type="PANTHER" id="PTHR31672:SF13">
    <property type="entry name" value="F-BOX PROTEIN CPR30-LIKE"/>
    <property type="match status" value="1"/>
</dbReference>
<proteinExistence type="predicted"/>
<protein>
    <recommendedName>
        <fullName evidence="2">F-box associated beta-propeller type 3 domain-containing protein</fullName>
    </recommendedName>
</protein>
<reference evidence="3" key="1">
    <citation type="submission" date="2022-08" db="EMBL/GenBank/DDBJ databases">
        <authorList>
            <person name="Gutierrez-Valencia J."/>
        </authorList>
    </citation>
    <scope>NUCLEOTIDE SEQUENCE</scope>
</reference>
<keyword evidence="4" id="KW-1185">Reference proteome</keyword>
<gene>
    <name evidence="3" type="ORF">LITE_LOCUS48892</name>
</gene>
<evidence type="ECO:0000259" key="2">
    <source>
        <dbReference type="Pfam" id="PF08268"/>
    </source>
</evidence>
<dbReference type="Gene3D" id="3.30.710.10">
    <property type="entry name" value="Potassium Channel Kv1.1, Chain A"/>
    <property type="match status" value="1"/>
</dbReference>
<evidence type="ECO:0000256" key="1">
    <source>
        <dbReference type="ARBA" id="ARBA00004906"/>
    </source>
</evidence>
<dbReference type="Proteomes" id="UP001154282">
    <property type="component" value="Unassembled WGS sequence"/>
</dbReference>
<dbReference type="AlphaFoldDB" id="A0AAV0RMD1"/>
<dbReference type="NCBIfam" id="TIGR01640">
    <property type="entry name" value="F_box_assoc_1"/>
    <property type="match status" value="1"/>
</dbReference>
<comment type="pathway">
    <text evidence="1">Protein modification; protein ubiquitination.</text>
</comment>
<dbReference type="InterPro" id="IPR011333">
    <property type="entry name" value="SKP1/BTB/POZ_sf"/>
</dbReference>
<sequence>MSNAEDAATAGRIIKLKCSNGFCFEVNEAIAKEFSACKKWSKKVLDDVLTLKSVSQQHLATIIAFCAKQVEFRERAADESEMNGFLEEYKKGLNTDELWGLTKAVHSLGIPFLFNMLKSLIVDRLRGKSAEFILTFLGIGRKVNLDTGVRREILLWMPGTQLVGLSRVSESVRSLIAMPDFVEAHLKCMKQQLSAQKPSHAERVFGRIKNSLTSRFNGEGRSCSLYSIFEDTEVELDEIPECFVKSRIVGSVNGLLCSVGMYTVHIRSPNSGHVFSFRHWDMEFEAKSGEDIPFGFGYDGQRDVYKVLQLCPQASKVIARVFDLKTCTWRVIDGFDYGIKVSNEVGTFVDGCLFFRMDSEKIIVSFNLSTEKFNITHLPNRFNENMEYWTLRPVGESVGLFCYGDGFCVGWLMKPSSAEWVKTFTVKTDVLNCKSTRAVYISDTNRILLHTDHNLVICDTKENRFRCPAPDAPAYDFAVIYLDTLVVLPHTAKIAMKKKRDSKARHESRMNKMLENLGIDPSLSSYDALAELCLMKGLPAPCYLAELQPCGGYTAAVSLKGYRTQESEELRRKKKTAGLSKALDLVAEAMLEYIAWAGI</sequence>
<accession>A0AAV0RMD1</accession>
<dbReference type="PANTHER" id="PTHR31672">
    <property type="entry name" value="BNACNNG10540D PROTEIN"/>
    <property type="match status" value="1"/>
</dbReference>
<comment type="caution">
    <text evidence="3">The sequence shown here is derived from an EMBL/GenBank/DDBJ whole genome shotgun (WGS) entry which is preliminary data.</text>
</comment>
<evidence type="ECO:0000313" key="3">
    <source>
        <dbReference type="EMBL" id="CAI0558724.1"/>
    </source>
</evidence>
<dbReference type="EMBL" id="CAMGYJ010000011">
    <property type="protein sequence ID" value="CAI0558724.1"/>
    <property type="molecule type" value="Genomic_DNA"/>
</dbReference>
<feature type="domain" description="F-box associated beta-propeller type 3" evidence="2">
    <location>
        <begin position="244"/>
        <end position="404"/>
    </location>
</feature>
<evidence type="ECO:0000313" key="4">
    <source>
        <dbReference type="Proteomes" id="UP001154282"/>
    </source>
</evidence>